<evidence type="ECO:0000313" key="1">
    <source>
        <dbReference type="EMBL" id="KAI0089780.1"/>
    </source>
</evidence>
<dbReference type="EMBL" id="MU274909">
    <property type="protein sequence ID" value="KAI0089780.1"/>
    <property type="molecule type" value="Genomic_DNA"/>
</dbReference>
<reference evidence="1" key="1">
    <citation type="journal article" date="2021" name="Environ. Microbiol.">
        <title>Gene family expansions and transcriptome signatures uncover fungal adaptations to wood decay.</title>
        <authorList>
            <person name="Hage H."/>
            <person name="Miyauchi S."/>
            <person name="Viragh M."/>
            <person name="Drula E."/>
            <person name="Min B."/>
            <person name="Chaduli D."/>
            <person name="Navarro D."/>
            <person name="Favel A."/>
            <person name="Norest M."/>
            <person name="Lesage-Meessen L."/>
            <person name="Balint B."/>
            <person name="Merenyi Z."/>
            <person name="de Eugenio L."/>
            <person name="Morin E."/>
            <person name="Martinez A.T."/>
            <person name="Baldrian P."/>
            <person name="Stursova M."/>
            <person name="Martinez M.J."/>
            <person name="Novotny C."/>
            <person name="Magnuson J.K."/>
            <person name="Spatafora J.W."/>
            <person name="Maurice S."/>
            <person name="Pangilinan J."/>
            <person name="Andreopoulos W."/>
            <person name="LaButti K."/>
            <person name="Hundley H."/>
            <person name="Na H."/>
            <person name="Kuo A."/>
            <person name="Barry K."/>
            <person name="Lipzen A."/>
            <person name="Henrissat B."/>
            <person name="Riley R."/>
            <person name="Ahrendt S."/>
            <person name="Nagy L.G."/>
            <person name="Grigoriev I.V."/>
            <person name="Martin F."/>
            <person name="Rosso M.N."/>
        </authorList>
    </citation>
    <scope>NUCLEOTIDE SEQUENCE</scope>
    <source>
        <strain evidence="1">CBS 384.51</strain>
    </source>
</reference>
<sequence>MVITTELPTTAKLGIPTSEIRNIDPEQVARDWLDSFASIIKKSDIDAILSKLTTDAWWRDILVLTWDLRTFQGQDKIKQFLNDRLSRSKLSNFQLSFAKIDDLYEDLAWVRAHFTFDCHVGSGSGVVRLVPVANAQGQREWKAHNVFTNLESLSSFPENSGWRRNFAPNHGKWISQRHQQMEFADHDPEVLVVGGGQSGLEIAARLKLLGVETLVCERQERVGDQWRKRYAALCLHDVVWYDHMPYLKFPESWPVYTPAQKLADWLEFYAKSLEIDIWTSATVVSVKKLEDGMWQVTVERRKLPLPGEQTNAPKEEAETETRVLKVKHVVFALGIGGGTPKMPVIPGMDEFKGQILHSTKHDKALDHVGKKVVVVGACTSAHDIAADYADHGIDVTLWQRSKTYIMTTKEGMPRLMKNIYWEDGPPTEVADLIDNSMPVLYRKMVHKRVAKDIAEADKELLDGLRKVGFGLTMGEDDSGFLILALRRLGGYYLDVGASQMIIDGKIKLKSGSGGIKQFTKDGLIADDGTELKADVVLFATGYGDGREPVREIVGEEVGKQITPIWGLDEEGEIRSCWKEMGVENMWLMMGNFAWCRFYSKTLALQIKAKSEGLLNERYSAPVKWD</sequence>
<keyword evidence="2" id="KW-1185">Reference proteome</keyword>
<accession>A0ACB8U6E5</accession>
<comment type="caution">
    <text evidence="1">The sequence shown here is derived from an EMBL/GenBank/DDBJ whole genome shotgun (WGS) entry which is preliminary data.</text>
</comment>
<dbReference type="Proteomes" id="UP001055072">
    <property type="component" value="Unassembled WGS sequence"/>
</dbReference>
<proteinExistence type="predicted"/>
<evidence type="ECO:0000313" key="2">
    <source>
        <dbReference type="Proteomes" id="UP001055072"/>
    </source>
</evidence>
<protein>
    <submittedName>
        <fullName evidence="1">Uncharacterized protein</fullName>
    </submittedName>
</protein>
<gene>
    <name evidence="1" type="ORF">BDY19DRAFT_85160</name>
</gene>
<name>A0ACB8U6E5_9APHY</name>
<organism evidence="1 2">
    <name type="scientific">Irpex rosettiformis</name>
    <dbReference type="NCBI Taxonomy" id="378272"/>
    <lineage>
        <taxon>Eukaryota</taxon>
        <taxon>Fungi</taxon>
        <taxon>Dikarya</taxon>
        <taxon>Basidiomycota</taxon>
        <taxon>Agaricomycotina</taxon>
        <taxon>Agaricomycetes</taxon>
        <taxon>Polyporales</taxon>
        <taxon>Irpicaceae</taxon>
        <taxon>Irpex</taxon>
    </lineage>
</organism>